<evidence type="ECO:0000256" key="1">
    <source>
        <dbReference type="SAM" id="MobiDB-lite"/>
    </source>
</evidence>
<protein>
    <submittedName>
        <fullName evidence="2">Uncharacterized protein</fullName>
    </submittedName>
</protein>
<feature type="compositionally biased region" description="Basic residues" evidence="1">
    <location>
        <begin position="1"/>
        <end position="10"/>
    </location>
</feature>
<name>A0A392RMI8_9FABA</name>
<comment type="caution">
    <text evidence="2">The sequence shown here is derived from an EMBL/GenBank/DDBJ whole genome shotgun (WGS) entry which is preliminary data.</text>
</comment>
<keyword evidence="3" id="KW-1185">Reference proteome</keyword>
<organism evidence="2 3">
    <name type="scientific">Trifolium medium</name>
    <dbReference type="NCBI Taxonomy" id="97028"/>
    <lineage>
        <taxon>Eukaryota</taxon>
        <taxon>Viridiplantae</taxon>
        <taxon>Streptophyta</taxon>
        <taxon>Embryophyta</taxon>
        <taxon>Tracheophyta</taxon>
        <taxon>Spermatophyta</taxon>
        <taxon>Magnoliopsida</taxon>
        <taxon>eudicotyledons</taxon>
        <taxon>Gunneridae</taxon>
        <taxon>Pentapetalae</taxon>
        <taxon>rosids</taxon>
        <taxon>fabids</taxon>
        <taxon>Fabales</taxon>
        <taxon>Fabaceae</taxon>
        <taxon>Papilionoideae</taxon>
        <taxon>50 kb inversion clade</taxon>
        <taxon>NPAAA clade</taxon>
        <taxon>Hologalegina</taxon>
        <taxon>IRL clade</taxon>
        <taxon>Trifolieae</taxon>
        <taxon>Trifolium</taxon>
    </lineage>
</organism>
<dbReference type="EMBL" id="LXQA010237190">
    <property type="protein sequence ID" value="MCI36765.1"/>
    <property type="molecule type" value="Genomic_DNA"/>
</dbReference>
<proteinExistence type="predicted"/>
<reference evidence="2 3" key="1">
    <citation type="journal article" date="2018" name="Front. Plant Sci.">
        <title>Red Clover (Trifolium pratense) and Zigzag Clover (T. medium) - A Picture of Genomic Similarities and Differences.</title>
        <authorList>
            <person name="Dluhosova J."/>
            <person name="Istvanek J."/>
            <person name="Nedelnik J."/>
            <person name="Repkova J."/>
        </authorList>
    </citation>
    <scope>NUCLEOTIDE SEQUENCE [LARGE SCALE GENOMIC DNA]</scope>
    <source>
        <strain evidence="3">cv. 10/8</strain>
        <tissue evidence="2">Leaf</tissue>
    </source>
</reference>
<evidence type="ECO:0000313" key="2">
    <source>
        <dbReference type="EMBL" id="MCI36765.1"/>
    </source>
</evidence>
<dbReference type="Proteomes" id="UP000265520">
    <property type="component" value="Unassembled WGS sequence"/>
</dbReference>
<accession>A0A392RMI8</accession>
<feature type="compositionally biased region" description="Basic and acidic residues" evidence="1">
    <location>
        <begin position="11"/>
        <end position="20"/>
    </location>
</feature>
<feature type="compositionally biased region" description="Polar residues" evidence="1">
    <location>
        <begin position="21"/>
        <end position="30"/>
    </location>
</feature>
<feature type="non-terminal residue" evidence="2">
    <location>
        <position position="1"/>
    </location>
</feature>
<sequence>TNHKQKKERNKKQIEGERKVSTTAVSGSTTPHHRRTAFVVNPRHQPEHAAAISPPRRTPLRSTTVDMFELFSFHFSISWDAALAWQHGP</sequence>
<dbReference type="AlphaFoldDB" id="A0A392RMI8"/>
<evidence type="ECO:0000313" key="3">
    <source>
        <dbReference type="Proteomes" id="UP000265520"/>
    </source>
</evidence>
<feature type="region of interest" description="Disordered" evidence="1">
    <location>
        <begin position="1"/>
        <end position="59"/>
    </location>
</feature>